<dbReference type="EC" id="3.1.3.18" evidence="2"/>
<proteinExistence type="predicted"/>
<dbReference type="PANTHER" id="PTHR43316">
    <property type="entry name" value="HYDROLASE, HALOACID DELAHOGENASE-RELATED"/>
    <property type="match status" value="1"/>
</dbReference>
<reference evidence="2" key="1">
    <citation type="submission" date="2019-08" db="EMBL/GenBank/DDBJ databases">
        <authorList>
            <person name="Kucharzyk K."/>
            <person name="Murdoch R.W."/>
            <person name="Higgins S."/>
            <person name="Loffler F."/>
        </authorList>
    </citation>
    <scope>NUCLEOTIDE SEQUENCE</scope>
</reference>
<comment type="caution">
    <text evidence="2">The sequence shown here is derived from an EMBL/GenBank/DDBJ whole genome shotgun (WGS) entry which is preliminary data.</text>
</comment>
<dbReference type="InterPro" id="IPR041492">
    <property type="entry name" value="HAD_2"/>
</dbReference>
<keyword evidence="1 2" id="KW-0378">Hydrolase</keyword>
<gene>
    <name evidence="2" type="primary">gph_23</name>
    <name evidence="2" type="ORF">SDC9_48397</name>
</gene>
<evidence type="ECO:0000313" key="2">
    <source>
        <dbReference type="EMBL" id="MPM02152.1"/>
    </source>
</evidence>
<protein>
    <submittedName>
        <fullName evidence="2">Phosphoglycolate phosphatase</fullName>
        <ecNumber evidence="2">3.1.3.18</ecNumber>
    </submittedName>
</protein>
<organism evidence="2">
    <name type="scientific">bioreactor metagenome</name>
    <dbReference type="NCBI Taxonomy" id="1076179"/>
    <lineage>
        <taxon>unclassified sequences</taxon>
        <taxon>metagenomes</taxon>
        <taxon>ecological metagenomes</taxon>
    </lineage>
</organism>
<dbReference type="Pfam" id="PF13419">
    <property type="entry name" value="HAD_2"/>
    <property type="match status" value="1"/>
</dbReference>
<dbReference type="GO" id="GO:0008967">
    <property type="term" value="F:phosphoglycolate phosphatase activity"/>
    <property type="evidence" value="ECO:0007669"/>
    <property type="project" value="UniProtKB-EC"/>
</dbReference>
<dbReference type="InterPro" id="IPR051540">
    <property type="entry name" value="S-2-haloacid_dehalogenase"/>
</dbReference>
<evidence type="ECO:0000256" key="1">
    <source>
        <dbReference type="ARBA" id="ARBA00022801"/>
    </source>
</evidence>
<dbReference type="SUPFAM" id="SSF56784">
    <property type="entry name" value="HAD-like"/>
    <property type="match status" value="1"/>
</dbReference>
<dbReference type="AlphaFoldDB" id="A0A644WEG0"/>
<dbReference type="Gene3D" id="3.40.50.1000">
    <property type="entry name" value="HAD superfamily/HAD-like"/>
    <property type="match status" value="1"/>
</dbReference>
<dbReference type="InterPro" id="IPR023214">
    <property type="entry name" value="HAD_sf"/>
</dbReference>
<accession>A0A644WEG0</accession>
<name>A0A644WEG0_9ZZZZ</name>
<sequence length="162" mass="18279">MEGIEHIVFDWGDTLMRDFPEKPGPMYSWDRIEVFPDAADVLKKLGEKYTLSVATNAGVSDTAAMRKALEMGNIDQYFKNHYSSKDLGVCKPDPQFFLRICMEADFCIDKSVMIGNDYNKDIVGAKTAGMKTILFNHAGAQGPFELADFQIRELKELLEILL</sequence>
<dbReference type="InterPro" id="IPR036412">
    <property type="entry name" value="HAD-like_sf"/>
</dbReference>
<dbReference type="EMBL" id="VSSQ01000848">
    <property type="protein sequence ID" value="MPM02152.1"/>
    <property type="molecule type" value="Genomic_DNA"/>
</dbReference>